<dbReference type="Pfam" id="PF17805">
    <property type="entry name" value="AsnC_trans_reg2"/>
    <property type="match status" value="1"/>
</dbReference>
<comment type="catalytic activity">
    <reaction evidence="7">
        <text>siroheme + 2 H(+) = 12,18-didecarboxysiroheme + 2 CO2</text>
        <dbReference type="Rhea" id="RHEA:19093"/>
        <dbReference type="ChEBI" id="CHEBI:15378"/>
        <dbReference type="ChEBI" id="CHEBI:16526"/>
        <dbReference type="ChEBI" id="CHEBI:60052"/>
        <dbReference type="ChEBI" id="CHEBI:140497"/>
        <dbReference type="EC" id="4.1.1.111"/>
    </reaction>
</comment>
<gene>
    <name evidence="10" type="ORF">RI844_12125</name>
</gene>
<evidence type="ECO:0000256" key="3">
    <source>
        <dbReference type="ARBA" id="ARBA00023457"/>
    </source>
</evidence>
<dbReference type="InterPro" id="IPR053953">
    <property type="entry name" value="NirdL-like_HTH"/>
</dbReference>
<dbReference type="EC" id="4.1.1.111" evidence="5"/>
<evidence type="ECO:0000256" key="7">
    <source>
        <dbReference type="ARBA" id="ARBA00048470"/>
    </source>
</evidence>
<dbReference type="Pfam" id="PF22451">
    <property type="entry name" value="NirdL-like_HTH"/>
    <property type="match status" value="1"/>
</dbReference>
<proteinExistence type="inferred from homology"/>
<comment type="subunit">
    <text evidence="4">Probably forms a complex composed of NirD, NirL, NirG and NirH. All proteins are required for the total conversion of siroheme to didecarboxysiroheme.</text>
</comment>
<feature type="domain" description="Siroheme decarboxylase NirL-like HTH" evidence="9">
    <location>
        <begin position="14"/>
        <end position="57"/>
    </location>
</feature>
<evidence type="ECO:0000256" key="6">
    <source>
        <dbReference type="ARBA" id="ARBA00045291"/>
    </source>
</evidence>
<evidence type="ECO:0000259" key="8">
    <source>
        <dbReference type="Pfam" id="PF17805"/>
    </source>
</evidence>
<accession>A0ABZ0GJT6</accession>
<dbReference type="PANTHER" id="PTHR43413">
    <property type="entry name" value="TRANSCRIPTIONAL REGULATOR, ASNC FAMILY"/>
    <property type="match status" value="1"/>
</dbReference>
<evidence type="ECO:0000259" key="9">
    <source>
        <dbReference type="Pfam" id="PF22451"/>
    </source>
</evidence>
<comment type="function">
    <text evidence="6">Involved in heme d1 biosynthesis. Catalyzes the decarboxylation of siroheme into didecarboxysiroheme.</text>
</comment>
<evidence type="ECO:0000313" key="10">
    <source>
        <dbReference type="EMBL" id="WOH36117.1"/>
    </source>
</evidence>
<evidence type="ECO:0000256" key="4">
    <source>
        <dbReference type="ARBA" id="ARBA00023465"/>
    </source>
</evidence>
<evidence type="ECO:0000256" key="1">
    <source>
        <dbReference type="ARBA" id="ARBA00023239"/>
    </source>
</evidence>
<comment type="similarity">
    <text evidence="3">Belongs to the Ahb/Nir family.</text>
</comment>
<feature type="domain" description="Siroheme decarboxylase AsnC-like ligand binding" evidence="8">
    <location>
        <begin position="72"/>
        <end position="146"/>
    </location>
</feature>
<dbReference type="Proteomes" id="UP001301442">
    <property type="component" value="Chromosome"/>
</dbReference>
<dbReference type="PANTHER" id="PTHR43413:SF1">
    <property type="entry name" value="SIROHEME DECARBOXYLASE NIRL SUBUNIT"/>
    <property type="match status" value="1"/>
</dbReference>
<name>A0ABZ0GJT6_9GAMM</name>
<evidence type="ECO:0000256" key="5">
    <source>
        <dbReference type="ARBA" id="ARBA00023471"/>
    </source>
</evidence>
<protein>
    <recommendedName>
        <fullName evidence="5">siroheme decarboxylase</fullName>
        <ecNumber evidence="5">4.1.1.111</ecNumber>
    </recommendedName>
</protein>
<keyword evidence="11" id="KW-1185">Reference proteome</keyword>
<sequence>MMNDANFTLDNLSKQVINAYQKGFPLCNRPFLELANRFNSTEKRVLECFQDLQQMQVLSRLGPVFNHQKAGASTLAALAVPEEQIDEIAKLVNQFTQVNHNYAREHSYNLWFVATATNEDALQQCLAHIHRETGFKPLILPMEQAYHIDLGFNIEFTESTGVQ</sequence>
<dbReference type="Gene3D" id="3.30.70.3460">
    <property type="match status" value="1"/>
</dbReference>
<evidence type="ECO:0000256" key="2">
    <source>
        <dbReference type="ARBA" id="ARBA00023444"/>
    </source>
</evidence>
<dbReference type="InterPro" id="IPR050684">
    <property type="entry name" value="HTH-Siroheme_Decarb"/>
</dbReference>
<evidence type="ECO:0000313" key="11">
    <source>
        <dbReference type="Proteomes" id="UP001301442"/>
    </source>
</evidence>
<dbReference type="RefSeq" id="WP_348394931.1">
    <property type="nucleotide sequence ID" value="NZ_CP136600.1"/>
</dbReference>
<organism evidence="10 11">
    <name type="scientific">Thalassotalea fonticola</name>
    <dbReference type="NCBI Taxonomy" id="3065649"/>
    <lineage>
        <taxon>Bacteria</taxon>
        <taxon>Pseudomonadati</taxon>
        <taxon>Pseudomonadota</taxon>
        <taxon>Gammaproteobacteria</taxon>
        <taxon>Alteromonadales</taxon>
        <taxon>Colwelliaceae</taxon>
        <taxon>Thalassotalea</taxon>
    </lineage>
</organism>
<comment type="pathway">
    <text evidence="2">Porphyrin-containing compound metabolism.</text>
</comment>
<keyword evidence="1" id="KW-0456">Lyase</keyword>
<dbReference type="InterPro" id="IPR040523">
    <property type="entry name" value="AsnC_trans_reg2"/>
</dbReference>
<dbReference type="EMBL" id="CP136600">
    <property type="protein sequence ID" value="WOH36117.1"/>
    <property type="molecule type" value="Genomic_DNA"/>
</dbReference>
<reference evidence="10 11" key="1">
    <citation type="submission" date="2023-09" db="EMBL/GenBank/DDBJ databases">
        <authorList>
            <person name="Qi X."/>
        </authorList>
    </citation>
    <scope>NUCLEOTIDE SEQUENCE [LARGE SCALE GENOMIC DNA]</scope>
    <source>
        <strain evidence="10 11">S1-1</strain>
    </source>
</reference>